<gene>
    <name evidence="1" type="ORF">Harvfovirus52_3</name>
</gene>
<name>A0A3G5A384_9VIRU</name>
<evidence type="ECO:0000313" key="1">
    <source>
        <dbReference type="EMBL" id="AYV81685.1"/>
    </source>
</evidence>
<reference evidence="1" key="1">
    <citation type="submission" date="2018-10" db="EMBL/GenBank/DDBJ databases">
        <title>Hidden diversity of soil giant viruses.</title>
        <authorList>
            <person name="Schulz F."/>
            <person name="Alteio L."/>
            <person name="Goudeau D."/>
            <person name="Ryan E.M."/>
            <person name="Malmstrom R.R."/>
            <person name="Blanchard J."/>
            <person name="Woyke T."/>
        </authorList>
    </citation>
    <scope>NUCLEOTIDE SEQUENCE</scope>
    <source>
        <strain evidence="1">HAV1</strain>
    </source>
</reference>
<protein>
    <submittedName>
        <fullName evidence="1">Uncharacterized protein</fullName>
    </submittedName>
</protein>
<dbReference type="EMBL" id="MK072294">
    <property type="protein sequence ID" value="AYV81685.1"/>
    <property type="molecule type" value="Genomic_DNA"/>
</dbReference>
<sequence length="359" mass="41221">MASFEKKGTHLMIPKWELQALTIQHKFLQRQIAALSLLVSSPIVDRPLYDGMLDLIKNGFLGMFIGGNLAVHFQRFRCPATLQEIMGLGAANILMQQTTLMEVRTQRHELKQKAFQEDMQKLLHLRDMIRIRFEPIDDSLKEGFCDRKLVFRSGDRCRGIFNPRRGVTLSTFSLGMEKELMKLFLPCTASKYFEVCPTLRQNSRKNCAVLLMPSEAITRGCQAHICVRSKKTFSVIEVKNDILTCIRTFDVERIGDDEITVGMVSISDRHMFLALLEEDNIHTLFIDVLNGLEVEKSPHNMGSDLERSLATHRLWRLYPLEFRLIPFTPIEKAENEGQLSKILITFPAVLVNLCMLFLM</sequence>
<proteinExistence type="predicted"/>
<organism evidence="1">
    <name type="scientific">Harvfovirus sp</name>
    <dbReference type="NCBI Taxonomy" id="2487768"/>
    <lineage>
        <taxon>Viruses</taxon>
        <taxon>Varidnaviria</taxon>
        <taxon>Bamfordvirae</taxon>
        <taxon>Nucleocytoviricota</taxon>
        <taxon>Megaviricetes</taxon>
        <taxon>Imitervirales</taxon>
        <taxon>Mimiviridae</taxon>
        <taxon>Klosneuvirinae</taxon>
    </lineage>
</organism>
<accession>A0A3G5A384</accession>